<sequence length="602" mass="68839">MRIQEETIEKIRKSLDIVDIIGEYVQLKKQGKSYSALCPFHNERTPSFSVSPDKQIFHCFGCHMGGNIFTFIMEIEGLSFPEAVQFLAEKAHIELADSQIQDKQKNNKNQQEKQMLYQALELLTKFYHYVLCNSKYGQKGKEYLIRRGFSEETIEKFQIGYAVDSWEMATRFLQKRGLPLPIIEKAGIISKRNFDNKFFDRFRNRIIFPIWDRRGKTVAFGGRILTNEKPKYINTPESNIFHKGNILYGYHLARSAIKQKNQAVLLEGYVDVIKAHQAGVTNAVASMGTSLTEEQAGLLTRNAETIIICYDSDKAGIEASFRAAEMLKDSGRTIKIAKMPENLDPDDYISKLGGERFRNDVIGASQTLMAFKMDYLRTGRNLYDEGDQMRYIEDVLHEIAGLTKAVERDHYLRQLADEFSISLDALKQQQFQIYRQTKKYGNERTSASASKIVKQNTLYPAYHTAERQLLAHMMKDAEIAELVRDQIGGSFNIDIHQAIAAHLYGFYEDGTPPDISLFVQRLNDPELQNAASDIAMMQVNESASEKEIQDYIDQVKKHGKAEAIKEKEEERKKAEQNHDVDLAANLLAEIISMKKELKGTLN</sequence>
<keyword evidence="17" id="KW-1185">Reference proteome</keyword>
<gene>
    <name evidence="12 16" type="primary">dnaG</name>
    <name evidence="16" type="ORF">ACFQRG_10105</name>
</gene>
<comment type="similarity">
    <text evidence="12 13">Belongs to the DnaG primase family.</text>
</comment>
<dbReference type="InterPro" id="IPR013264">
    <property type="entry name" value="DNAG_N"/>
</dbReference>
<dbReference type="InterPro" id="IPR050219">
    <property type="entry name" value="DnaG_primase"/>
</dbReference>
<dbReference type="Pfam" id="PF10410">
    <property type="entry name" value="DnaB_bind"/>
    <property type="match status" value="1"/>
</dbReference>
<evidence type="ECO:0000259" key="15">
    <source>
        <dbReference type="PROSITE" id="PS50880"/>
    </source>
</evidence>
<dbReference type="InterPro" id="IPR019475">
    <property type="entry name" value="DNA_primase_DnaB-bd"/>
</dbReference>
<dbReference type="RefSeq" id="WP_380965778.1">
    <property type="nucleotide sequence ID" value="NZ_JBHTCO010000011.1"/>
</dbReference>
<dbReference type="EC" id="2.7.7.101" evidence="12"/>
<keyword evidence="1 12" id="KW-0240">DNA-directed RNA polymerase</keyword>
<keyword evidence="5 12" id="KW-0235">DNA replication</keyword>
<feature type="coiled-coil region" evidence="14">
    <location>
        <begin position="557"/>
        <end position="584"/>
    </location>
</feature>
<dbReference type="SMART" id="SM00400">
    <property type="entry name" value="ZnF_CHCC"/>
    <property type="match status" value="1"/>
</dbReference>
<dbReference type="InterPro" id="IPR002694">
    <property type="entry name" value="Znf_CHC2"/>
</dbReference>
<comment type="function">
    <text evidence="12 13">RNA polymerase that catalyzes the synthesis of short RNA molecules used as primers for DNA polymerase during DNA replication.</text>
</comment>
<evidence type="ECO:0000256" key="13">
    <source>
        <dbReference type="PIRNR" id="PIRNR002811"/>
    </source>
</evidence>
<evidence type="ECO:0000256" key="3">
    <source>
        <dbReference type="ARBA" id="ARBA00022679"/>
    </source>
</evidence>
<keyword evidence="7 12" id="KW-0863">Zinc-finger</keyword>
<dbReference type="InterPro" id="IPR006171">
    <property type="entry name" value="TOPRIM_dom"/>
</dbReference>
<dbReference type="Gene3D" id="1.10.860.10">
    <property type="entry name" value="DNAb Helicase, Chain A"/>
    <property type="match status" value="1"/>
</dbReference>
<dbReference type="InterPro" id="IPR016136">
    <property type="entry name" value="DNA_helicase_N/primase_C"/>
</dbReference>
<keyword evidence="9" id="KW-0460">Magnesium</keyword>
<dbReference type="InterPro" id="IPR036185">
    <property type="entry name" value="DNA_heli_DnaB-like_N_sf"/>
</dbReference>
<evidence type="ECO:0000256" key="7">
    <source>
        <dbReference type="ARBA" id="ARBA00022771"/>
    </source>
</evidence>
<dbReference type="SUPFAM" id="SSF56731">
    <property type="entry name" value="DNA primase core"/>
    <property type="match status" value="1"/>
</dbReference>
<evidence type="ECO:0000256" key="8">
    <source>
        <dbReference type="ARBA" id="ARBA00022833"/>
    </source>
</evidence>
<organism evidence="16 17">
    <name type="scientific">Scopulibacillus cellulosilyticus</name>
    <dbReference type="NCBI Taxonomy" id="2665665"/>
    <lineage>
        <taxon>Bacteria</taxon>
        <taxon>Bacillati</taxon>
        <taxon>Bacillota</taxon>
        <taxon>Bacilli</taxon>
        <taxon>Bacillales</taxon>
        <taxon>Sporolactobacillaceae</taxon>
        <taxon>Scopulibacillus</taxon>
    </lineage>
</organism>
<dbReference type="PANTHER" id="PTHR30313">
    <property type="entry name" value="DNA PRIMASE"/>
    <property type="match status" value="1"/>
</dbReference>
<dbReference type="InterPro" id="IPR006295">
    <property type="entry name" value="DNA_primase_DnaG"/>
</dbReference>
<accession>A0ABW2PV93</accession>
<dbReference type="PROSITE" id="PS50880">
    <property type="entry name" value="TOPRIM"/>
    <property type="match status" value="1"/>
</dbReference>
<dbReference type="Gene3D" id="6.10.140.360">
    <property type="match status" value="1"/>
</dbReference>
<proteinExistence type="inferred from homology"/>
<dbReference type="InterPro" id="IPR034151">
    <property type="entry name" value="TOPRIM_DnaG_bac"/>
</dbReference>
<dbReference type="Pfam" id="PF08275">
    <property type="entry name" value="DNAG_N"/>
    <property type="match status" value="1"/>
</dbReference>
<feature type="domain" description="Toprim" evidence="15">
    <location>
        <begin position="261"/>
        <end position="342"/>
    </location>
</feature>
<evidence type="ECO:0000256" key="12">
    <source>
        <dbReference type="HAMAP-Rule" id="MF_00974"/>
    </source>
</evidence>
<name>A0ABW2PV93_9BACL</name>
<keyword evidence="2 12" id="KW-0639">Primosome</keyword>
<evidence type="ECO:0000313" key="17">
    <source>
        <dbReference type="Proteomes" id="UP001596505"/>
    </source>
</evidence>
<evidence type="ECO:0000256" key="6">
    <source>
        <dbReference type="ARBA" id="ARBA00022723"/>
    </source>
</evidence>
<keyword evidence="3 12" id="KW-0808">Transferase</keyword>
<evidence type="ECO:0000256" key="11">
    <source>
        <dbReference type="ARBA" id="ARBA00023163"/>
    </source>
</evidence>
<dbReference type="CDD" id="cd03364">
    <property type="entry name" value="TOPRIM_DnaG_primases"/>
    <property type="match status" value="1"/>
</dbReference>
<dbReference type="Gene3D" id="3.90.980.10">
    <property type="entry name" value="DNA primase, catalytic core, N-terminal domain"/>
    <property type="match status" value="1"/>
</dbReference>
<evidence type="ECO:0000256" key="5">
    <source>
        <dbReference type="ARBA" id="ARBA00022705"/>
    </source>
</evidence>
<feature type="zinc finger region" description="CHC2-type" evidence="12">
    <location>
        <begin position="38"/>
        <end position="62"/>
    </location>
</feature>
<evidence type="ECO:0000256" key="2">
    <source>
        <dbReference type="ARBA" id="ARBA00022515"/>
    </source>
</evidence>
<dbReference type="Gene3D" id="3.40.1360.10">
    <property type="match status" value="1"/>
</dbReference>
<evidence type="ECO:0000313" key="16">
    <source>
        <dbReference type="EMBL" id="MFC7393318.1"/>
    </source>
</evidence>
<dbReference type="Pfam" id="PF01807">
    <property type="entry name" value="Zn_ribbon_DnaG"/>
    <property type="match status" value="1"/>
</dbReference>
<comment type="catalytic activity">
    <reaction evidence="12">
        <text>ssDNA + n NTP = ssDNA/pppN(pN)n-1 hybrid + (n-1) diphosphate.</text>
        <dbReference type="EC" id="2.7.7.101"/>
    </reaction>
</comment>
<dbReference type="InterPro" id="IPR030846">
    <property type="entry name" value="DnaG_bac"/>
</dbReference>
<keyword evidence="11 12" id="KW-0804">Transcription</keyword>
<evidence type="ECO:0000256" key="4">
    <source>
        <dbReference type="ARBA" id="ARBA00022695"/>
    </source>
</evidence>
<reference evidence="17" key="1">
    <citation type="journal article" date="2019" name="Int. J. Syst. Evol. Microbiol.">
        <title>The Global Catalogue of Microorganisms (GCM) 10K type strain sequencing project: providing services to taxonomists for standard genome sequencing and annotation.</title>
        <authorList>
            <consortium name="The Broad Institute Genomics Platform"/>
            <consortium name="The Broad Institute Genome Sequencing Center for Infectious Disease"/>
            <person name="Wu L."/>
            <person name="Ma J."/>
        </authorList>
    </citation>
    <scope>NUCLEOTIDE SEQUENCE [LARGE SCALE GENOMIC DNA]</scope>
    <source>
        <strain evidence="17">CGMCC 1.16305</strain>
    </source>
</reference>
<dbReference type="HAMAP" id="MF_00974">
    <property type="entry name" value="DNA_primase_DnaG"/>
    <property type="match status" value="1"/>
</dbReference>
<dbReference type="EMBL" id="JBHTCO010000011">
    <property type="protein sequence ID" value="MFC7393318.1"/>
    <property type="molecule type" value="Genomic_DNA"/>
</dbReference>
<evidence type="ECO:0000256" key="1">
    <source>
        <dbReference type="ARBA" id="ARBA00022478"/>
    </source>
</evidence>
<dbReference type="SMART" id="SM00493">
    <property type="entry name" value="TOPRIM"/>
    <property type="match status" value="1"/>
</dbReference>
<comment type="subunit">
    <text evidence="12">Monomer. Interacts with DnaB.</text>
</comment>
<dbReference type="NCBIfam" id="TIGR01391">
    <property type="entry name" value="dnaG"/>
    <property type="match status" value="1"/>
</dbReference>
<keyword evidence="8 12" id="KW-0862">Zinc</keyword>
<dbReference type="SUPFAM" id="SSF48024">
    <property type="entry name" value="N-terminal domain of DnaB helicase"/>
    <property type="match status" value="1"/>
</dbReference>
<dbReference type="InterPro" id="IPR036977">
    <property type="entry name" value="DNA_primase_Znf_CHC2"/>
</dbReference>
<keyword evidence="6 12" id="KW-0479">Metal-binding</keyword>
<dbReference type="Pfam" id="PF13155">
    <property type="entry name" value="Toprim_2"/>
    <property type="match status" value="1"/>
</dbReference>
<dbReference type="PANTHER" id="PTHR30313:SF2">
    <property type="entry name" value="DNA PRIMASE"/>
    <property type="match status" value="1"/>
</dbReference>
<comment type="cofactor">
    <cofactor evidence="12 13">
        <name>Zn(2+)</name>
        <dbReference type="ChEBI" id="CHEBI:29105"/>
    </cofactor>
    <text evidence="12 13">Binds 1 zinc ion per monomer.</text>
</comment>
<comment type="domain">
    <text evidence="12">Contains an N-terminal zinc-binding domain, a central core domain that contains the primase activity, and a C-terminal DnaB-binding domain.</text>
</comment>
<dbReference type="Gene3D" id="3.90.580.10">
    <property type="entry name" value="Zinc finger, CHC2-type domain"/>
    <property type="match status" value="1"/>
</dbReference>
<protein>
    <recommendedName>
        <fullName evidence="12 13">DNA primase</fullName>
        <ecNumber evidence="12">2.7.7.101</ecNumber>
    </recommendedName>
</protein>
<dbReference type="SUPFAM" id="SSF57783">
    <property type="entry name" value="Zinc beta-ribbon"/>
    <property type="match status" value="1"/>
</dbReference>
<comment type="caution">
    <text evidence="16">The sequence shown here is derived from an EMBL/GenBank/DDBJ whole genome shotgun (WGS) entry which is preliminary data.</text>
</comment>
<evidence type="ECO:0000256" key="10">
    <source>
        <dbReference type="ARBA" id="ARBA00023125"/>
    </source>
</evidence>
<keyword evidence="14" id="KW-0175">Coiled coil</keyword>
<evidence type="ECO:0000256" key="14">
    <source>
        <dbReference type="SAM" id="Coils"/>
    </source>
</evidence>
<dbReference type="InterPro" id="IPR037068">
    <property type="entry name" value="DNA_primase_core_N_sf"/>
</dbReference>
<keyword evidence="10 12" id="KW-0238">DNA-binding</keyword>
<dbReference type="Proteomes" id="UP001596505">
    <property type="component" value="Unassembled WGS sequence"/>
</dbReference>
<dbReference type="PIRSF" id="PIRSF002811">
    <property type="entry name" value="DnaG"/>
    <property type="match status" value="1"/>
</dbReference>
<keyword evidence="4 12" id="KW-0548">Nucleotidyltransferase</keyword>
<evidence type="ECO:0000256" key="9">
    <source>
        <dbReference type="ARBA" id="ARBA00022842"/>
    </source>
</evidence>